<evidence type="ECO:0000313" key="1">
    <source>
        <dbReference type="EMBL" id="GBP55197.1"/>
    </source>
</evidence>
<protein>
    <submittedName>
        <fullName evidence="1">Uncharacterized protein</fullName>
    </submittedName>
</protein>
<name>A0A4C1WYJ8_EUMVA</name>
<keyword evidence="2" id="KW-1185">Reference proteome</keyword>
<comment type="caution">
    <text evidence="1">The sequence shown here is derived from an EMBL/GenBank/DDBJ whole genome shotgun (WGS) entry which is preliminary data.</text>
</comment>
<gene>
    <name evidence="1" type="ORF">EVAR_90219_1</name>
</gene>
<accession>A0A4C1WYJ8</accession>
<evidence type="ECO:0000313" key="2">
    <source>
        <dbReference type="Proteomes" id="UP000299102"/>
    </source>
</evidence>
<dbReference type="EMBL" id="BGZK01000662">
    <property type="protein sequence ID" value="GBP55197.1"/>
    <property type="molecule type" value="Genomic_DNA"/>
</dbReference>
<organism evidence="1 2">
    <name type="scientific">Eumeta variegata</name>
    <name type="common">Bagworm moth</name>
    <name type="synonym">Eumeta japonica</name>
    <dbReference type="NCBI Taxonomy" id="151549"/>
    <lineage>
        <taxon>Eukaryota</taxon>
        <taxon>Metazoa</taxon>
        <taxon>Ecdysozoa</taxon>
        <taxon>Arthropoda</taxon>
        <taxon>Hexapoda</taxon>
        <taxon>Insecta</taxon>
        <taxon>Pterygota</taxon>
        <taxon>Neoptera</taxon>
        <taxon>Endopterygota</taxon>
        <taxon>Lepidoptera</taxon>
        <taxon>Glossata</taxon>
        <taxon>Ditrysia</taxon>
        <taxon>Tineoidea</taxon>
        <taxon>Psychidae</taxon>
        <taxon>Oiketicinae</taxon>
        <taxon>Eumeta</taxon>
    </lineage>
</organism>
<sequence length="201" mass="22843">MHELVRKTRIQRRVLGLACELNYFAAVIKVNDKFRPHSLRLRDRIKLSVSDAVITSLANLQRPIHTRRLRAIAFTCFSIRFSRDKRLCEPPESRWSPPPTDARNFRGATGATGATSDLFDAKQQNHAVVNLAAARKSAGYTDEISHSQIMRTWCNSVRCCIPYSERESLYATVAHSPLQRPIPPLSDNPPIHRISYSYSRG</sequence>
<dbReference type="Proteomes" id="UP000299102">
    <property type="component" value="Unassembled WGS sequence"/>
</dbReference>
<dbReference type="AlphaFoldDB" id="A0A4C1WYJ8"/>
<proteinExistence type="predicted"/>
<reference evidence="1 2" key="1">
    <citation type="journal article" date="2019" name="Commun. Biol.">
        <title>The bagworm genome reveals a unique fibroin gene that provides high tensile strength.</title>
        <authorList>
            <person name="Kono N."/>
            <person name="Nakamura H."/>
            <person name="Ohtoshi R."/>
            <person name="Tomita M."/>
            <person name="Numata K."/>
            <person name="Arakawa K."/>
        </authorList>
    </citation>
    <scope>NUCLEOTIDE SEQUENCE [LARGE SCALE GENOMIC DNA]</scope>
</reference>